<feature type="compositionally biased region" description="Basic and acidic residues" evidence="7">
    <location>
        <begin position="77"/>
        <end position="86"/>
    </location>
</feature>
<keyword evidence="3 6" id="KW-0805">Transcription regulation</keyword>
<keyword evidence="9" id="KW-1185">Reference proteome</keyword>
<comment type="function">
    <text evidence="6">Component of the Mediator complex, a coactivator involved in the regulated transcription of nearly all RNA polymerase II-dependent genes. Mediator functions as a bridge to convey information from gene-specific regulatory proteins to the basal RNA polymerase II transcription machinery. Mediator is recruited to promoters by direct interactions with regulatory proteins and serves as a scaffold for the assembly of a functional preinitiation complex with RNA polymerase II and the general transcription factors.</text>
</comment>
<feature type="region of interest" description="Disordered" evidence="7">
    <location>
        <begin position="349"/>
        <end position="376"/>
    </location>
</feature>
<dbReference type="AlphaFoldDB" id="A0A7T8QV32"/>
<comment type="similarity">
    <text evidence="2 6">Belongs to the Mediator complex subunit 17 family.</text>
</comment>
<organism evidence="8 9">
    <name type="scientific">Caligus rogercresseyi</name>
    <name type="common">Sea louse</name>
    <dbReference type="NCBI Taxonomy" id="217165"/>
    <lineage>
        <taxon>Eukaryota</taxon>
        <taxon>Metazoa</taxon>
        <taxon>Ecdysozoa</taxon>
        <taxon>Arthropoda</taxon>
        <taxon>Crustacea</taxon>
        <taxon>Multicrustacea</taxon>
        <taxon>Hexanauplia</taxon>
        <taxon>Copepoda</taxon>
        <taxon>Siphonostomatoida</taxon>
        <taxon>Caligidae</taxon>
        <taxon>Caligus</taxon>
    </lineage>
</organism>
<evidence type="ECO:0000256" key="6">
    <source>
        <dbReference type="RuleBase" id="RU364140"/>
    </source>
</evidence>
<keyword evidence="5 6" id="KW-0539">Nucleus</keyword>
<evidence type="ECO:0000256" key="4">
    <source>
        <dbReference type="ARBA" id="ARBA00023163"/>
    </source>
</evidence>
<protein>
    <recommendedName>
        <fullName evidence="6">Mediator of RNA polymerase II transcription subunit 17</fullName>
    </recommendedName>
    <alternativeName>
        <fullName evidence="6">Mediator complex subunit 17</fullName>
    </alternativeName>
</protein>
<dbReference type="Proteomes" id="UP000595437">
    <property type="component" value="Chromosome 1"/>
</dbReference>
<proteinExistence type="inferred from homology"/>
<accession>A0A7T8QV32</accession>
<dbReference type="EMBL" id="CP045890">
    <property type="protein sequence ID" value="QQP56152.1"/>
    <property type="molecule type" value="Genomic_DNA"/>
</dbReference>
<evidence type="ECO:0000256" key="2">
    <source>
        <dbReference type="ARBA" id="ARBA00005635"/>
    </source>
</evidence>
<dbReference type="OrthoDB" id="10058398at2759"/>
<feature type="region of interest" description="Disordered" evidence="7">
    <location>
        <begin position="209"/>
        <end position="233"/>
    </location>
</feature>
<dbReference type="InterPro" id="IPR019313">
    <property type="entry name" value="Mediator_Med17"/>
</dbReference>
<gene>
    <name evidence="6" type="primary">MED17</name>
    <name evidence="8" type="ORF">FKW44_000718</name>
</gene>
<feature type="compositionally biased region" description="Polar residues" evidence="7">
    <location>
        <begin position="358"/>
        <end position="368"/>
    </location>
</feature>
<dbReference type="Pfam" id="PF10156">
    <property type="entry name" value="Med17"/>
    <property type="match status" value="1"/>
</dbReference>
<dbReference type="GO" id="GO:0003712">
    <property type="term" value="F:transcription coregulator activity"/>
    <property type="evidence" value="ECO:0007669"/>
    <property type="project" value="InterPro"/>
</dbReference>
<feature type="region of interest" description="Disordered" evidence="7">
    <location>
        <begin position="392"/>
        <end position="423"/>
    </location>
</feature>
<dbReference type="PANTHER" id="PTHR13114">
    <property type="entry name" value="MEDIATOR OF RNA POLYMERASE II TRANSCRIPTION SUBUNIT 17"/>
    <property type="match status" value="1"/>
</dbReference>
<feature type="compositionally biased region" description="Acidic residues" evidence="7">
    <location>
        <begin position="60"/>
        <end position="76"/>
    </location>
</feature>
<keyword evidence="6" id="KW-0010">Activator</keyword>
<comment type="subunit">
    <text evidence="6">Component of the Mediator complex.</text>
</comment>
<dbReference type="GO" id="GO:0006357">
    <property type="term" value="P:regulation of transcription by RNA polymerase II"/>
    <property type="evidence" value="ECO:0007669"/>
    <property type="project" value="InterPro"/>
</dbReference>
<dbReference type="PANTHER" id="PTHR13114:SF7">
    <property type="entry name" value="MEDIATOR OF RNA POLYMERASE II TRANSCRIPTION SUBUNIT 17"/>
    <property type="match status" value="1"/>
</dbReference>
<dbReference type="GO" id="GO:0070847">
    <property type="term" value="C:core mediator complex"/>
    <property type="evidence" value="ECO:0007669"/>
    <property type="project" value="TreeGrafter"/>
</dbReference>
<comment type="subcellular location">
    <subcellularLocation>
        <location evidence="1 6">Nucleus</location>
    </subcellularLocation>
</comment>
<evidence type="ECO:0000256" key="7">
    <source>
        <dbReference type="SAM" id="MobiDB-lite"/>
    </source>
</evidence>
<evidence type="ECO:0000313" key="9">
    <source>
        <dbReference type="Proteomes" id="UP000595437"/>
    </source>
</evidence>
<sequence>MASQSVCVETSTENAIIEVAYDGTEILQPPLSLGEHLAKQASKIDFSNASLEDDVKMEQDNESESSDESSDSEDNPTDSKTDWPWENVRNKLKDALTELSVLSDVLAVSSKELKDQKRYMTDTPDPRPYASLVAKKKSLDGPARILLQGAENLKHIASSTPDGAGSGTDSIKDATNEFHTELLRLRQNWRLKSYRTAGSHFKQSGVFEVTKASSSTTSSSSSTEGEEKRSALNVSVPSELEGIAFIQVTIQKESDQMISANLANFHGSSGSSSLGSPAGGGNPGEVHWQKKLEQAQNVLFCKELFAQLAKEAIQLKAPIPHMVLGTQIIASLFTDIQLIISLCHSSERRQPKTEEGIKSQQAPPSTKEPSQKDHSHVLEHSLHQLLRQSHAKNINPEGPSLSSAPVGVSRKRRRAGPAASDRHSLLEMARQETILERVIAQAQHVVIRLRTMFVLDTLGRDLKDPLITCHWSTLSSPTVTSVKVMIVTSGFDSINKTQLFIKVEEKRLTVVCRDGRVLRFSHEPQELRDFILCQIAQHQVNGVQALAKVTGWQVISSSCNLGSGVVEPLGNAAGVLLSSPSGDRFIAVRPSPVSNTSVWVSSAPCQDYYPSAVIKDHRKWENLPESFKEIRLDRMDGKNLLSKLELLMAALVSNVGNA</sequence>
<evidence type="ECO:0000256" key="3">
    <source>
        <dbReference type="ARBA" id="ARBA00023015"/>
    </source>
</evidence>
<feature type="compositionally biased region" description="Low complexity" evidence="7">
    <location>
        <begin position="213"/>
        <end position="223"/>
    </location>
</feature>
<reference evidence="9" key="1">
    <citation type="submission" date="2021-01" db="EMBL/GenBank/DDBJ databases">
        <title>Caligus Genome Assembly.</title>
        <authorList>
            <person name="Gallardo-Escarate C."/>
        </authorList>
    </citation>
    <scope>NUCLEOTIDE SEQUENCE [LARGE SCALE GENOMIC DNA]</scope>
</reference>
<evidence type="ECO:0000313" key="8">
    <source>
        <dbReference type="EMBL" id="QQP56152.1"/>
    </source>
</evidence>
<dbReference type="GO" id="GO:0016592">
    <property type="term" value="C:mediator complex"/>
    <property type="evidence" value="ECO:0007669"/>
    <property type="project" value="InterPro"/>
</dbReference>
<name>A0A7T8QV32_CALRO</name>
<keyword evidence="4 6" id="KW-0804">Transcription</keyword>
<feature type="region of interest" description="Disordered" evidence="7">
    <location>
        <begin position="48"/>
        <end position="86"/>
    </location>
</feature>
<evidence type="ECO:0000256" key="5">
    <source>
        <dbReference type="ARBA" id="ARBA00023242"/>
    </source>
</evidence>
<evidence type="ECO:0000256" key="1">
    <source>
        <dbReference type="ARBA" id="ARBA00004123"/>
    </source>
</evidence>